<evidence type="ECO:0000313" key="1">
    <source>
        <dbReference type="EMBL" id="SJL03910.1"/>
    </source>
</evidence>
<name>A0A284R5B3_ARMOS</name>
<proteinExistence type="predicted"/>
<dbReference type="OrthoDB" id="1431934at2759"/>
<keyword evidence="2" id="KW-1185">Reference proteome</keyword>
<evidence type="ECO:0000313" key="2">
    <source>
        <dbReference type="Proteomes" id="UP000219338"/>
    </source>
</evidence>
<sequence>MDRQTSRPVNPGDFLAEFIKDKEKLVVHPGTSQYTIGGISARGLASLNFARLVLNREREGIQGAADIASVQTVEDVVFTAPNGRSKYMRILSNRLYLG</sequence>
<dbReference type="AlphaFoldDB" id="A0A284R5B3"/>
<reference evidence="2" key="1">
    <citation type="journal article" date="2017" name="Nat. Ecol. Evol.">
        <title>Genome expansion and lineage-specific genetic innovations in the forest pathogenic fungi Armillaria.</title>
        <authorList>
            <person name="Sipos G."/>
            <person name="Prasanna A.N."/>
            <person name="Walter M.C."/>
            <person name="O'Connor E."/>
            <person name="Balint B."/>
            <person name="Krizsan K."/>
            <person name="Kiss B."/>
            <person name="Hess J."/>
            <person name="Varga T."/>
            <person name="Slot J."/>
            <person name="Riley R."/>
            <person name="Boka B."/>
            <person name="Rigling D."/>
            <person name="Barry K."/>
            <person name="Lee J."/>
            <person name="Mihaltcheva S."/>
            <person name="LaButti K."/>
            <person name="Lipzen A."/>
            <person name="Waldron R."/>
            <person name="Moloney N.M."/>
            <person name="Sperisen C."/>
            <person name="Kredics L."/>
            <person name="Vagvoelgyi C."/>
            <person name="Patrignani A."/>
            <person name="Fitzpatrick D."/>
            <person name="Nagy I."/>
            <person name="Doyle S."/>
            <person name="Anderson J.B."/>
            <person name="Grigoriev I.V."/>
            <person name="Gueldener U."/>
            <person name="Muensterkoetter M."/>
            <person name="Nagy L.G."/>
        </authorList>
    </citation>
    <scope>NUCLEOTIDE SEQUENCE [LARGE SCALE GENOMIC DNA]</scope>
    <source>
        <strain evidence="2">C18/9</strain>
    </source>
</reference>
<gene>
    <name evidence="1" type="ORF">ARMOST_07267</name>
</gene>
<organism evidence="1 2">
    <name type="scientific">Armillaria ostoyae</name>
    <name type="common">Armillaria root rot fungus</name>
    <dbReference type="NCBI Taxonomy" id="47428"/>
    <lineage>
        <taxon>Eukaryota</taxon>
        <taxon>Fungi</taxon>
        <taxon>Dikarya</taxon>
        <taxon>Basidiomycota</taxon>
        <taxon>Agaricomycotina</taxon>
        <taxon>Agaricomycetes</taxon>
        <taxon>Agaricomycetidae</taxon>
        <taxon>Agaricales</taxon>
        <taxon>Marasmiineae</taxon>
        <taxon>Physalacriaceae</taxon>
        <taxon>Armillaria</taxon>
    </lineage>
</organism>
<protein>
    <submittedName>
        <fullName evidence="1">Uncharacterized protein</fullName>
    </submittedName>
</protein>
<dbReference type="EMBL" id="FUEG01000004">
    <property type="protein sequence ID" value="SJL03910.1"/>
    <property type="molecule type" value="Genomic_DNA"/>
</dbReference>
<accession>A0A284R5B3</accession>
<dbReference type="Proteomes" id="UP000219338">
    <property type="component" value="Unassembled WGS sequence"/>
</dbReference>